<evidence type="ECO:0000313" key="1">
    <source>
        <dbReference type="EMBL" id="RST86979.1"/>
    </source>
</evidence>
<reference evidence="1 2" key="1">
    <citation type="submission" date="2018-12" db="EMBL/GenBank/DDBJ databases">
        <title>Mesorhizobium carbonis sp. nov., isolated from coal mine water.</title>
        <authorList>
            <person name="Xin W."/>
            <person name="Xu Z."/>
            <person name="Xiang F."/>
            <person name="Zhang J."/>
            <person name="Xi L."/>
            <person name="Liu J."/>
        </authorList>
    </citation>
    <scope>NUCLEOTIDE SEQUENCE [LARGE SCALE GENOMIC DNA]</scope>
    <source>
        <strain evidence="1 2">B2.3</strain>
    </source>
</reference>
<dbReference type="RefSeq" id="WP_126698994.1">
    <property type="nucleotide sequence ID" value="NZ_RWKW01000028.1"/>
</dbReference>
<protein>
    <submittedName>
        <fullName evidence="1">Uncharacterized protein</fullName>
    </submittedName>
</protein>
<dbReference type="InterPro" id="IPR058292">
    <property type="entry name" value="DUF7986"/>
</dbReference>
<dbReference type="EMBL" id="RWKW01000028">
    <property type="protein sequence ID" value="RST86979.1"/>
    <property type="molecule type" value="Genomic_DNA"/>
</dbReference>
<dbReference type="AlphaFoldDB" id="A0A3S0AA01"/>
<gene>
    <name evidence="1" type="ORF">EJC49_07840</name>
</gene>
<dbReference type="OrthoDB" id="8039031at2"/>
<evidence type="ECO:0000313" key="2">
    <source>
        <dbReference type="Proteomes" id="UP000278398"/>
    </source>
</evidence>
<sequence>MSRRHGLDGLARWAERDDWAEHFDEVFDRHFGDILDDRDLDFEELDELIGEAQADMLWAWAFEDFATRPRPDDGQTVIDDYLKRRGWKESVTNRRYLEALKSSVVGFWAVVEVQPRRSVTLRDLLGDTETVVLDDPALADALRQGDQFAARVVEISGRMRIAGATLVFPDPMTDLLLEGMQALMQNYRTEVRAAVHESDPAGELADETIDDMFMLAFAGAFFGGAWLDGVLSDLLEDETATAINLEGEPILFHTMRFALARRAASLSLRARLDDAPGLTRDGADRWLWLADAKPLPVADGERAVFAELVEGGREVAGRLELKAGTLTLVVNSAARALRGQALIREAVEDLLGEPETTSQTLAQHLEANPQAAAHLVEGPRQ</sequence>
<organism evidence="1 2">
    <name type="scientific">Aquibium carbonis</name>
    <dbReference type="NCBI Taxonomy" id="2495581"/>
    <lineage>
        <taxon>Bacteria</taxon>
        <taxon>Pseudomonadati</taxon>
        <taxon>Pseudomonadota</taxon>
        <taxon>Alphaproteobacteria</taxon>
        <taxon>Hyphomicrobiales</taxon>
        <taxon>Phyllobacteriaceae</taxon>
        <taxon>Aquibium</taxon>
    </lineage>
</organism>
<accession>A0A3S0AA01</accession>
<comment type="caution">
    <text evidence="1">The sequence shown here is derived from an EMBL/GenBank/DDBJ whole genome shotgun (WGS) entry which is preliminary data.</text>
</comment>
<proteinExistence type="predicted"/>
<keyword evidence="2" id="KW-1185">Reference proteome</keyword>
<dbReference type="Pfam" id="PF25948">
    <property type="entry name" value="DUF7986"/>
    <property type="match status" value="1"/>
</dbReference>
<name>A0A3S0AA01_9HYPH</name>
<dbReference type="Proteomes" id="UP000278398">
    <property type="component" value="Unassembled WGS sequence"/>
</dbReference>